<comment type="subcellular location">
    <subcellularLocation>
        <location evidence="1">Membrane</location>
        <topology evidence="1">Single-pass membrane protein</topology>
    </subcellularLocation>
</comment>
<dbReference type="PANTHER" id="PTHR30168">
    <property type="entry name" value="PUTATIVE MEMBRANE PROTEIN YPFJ"/>
    <property type="match status" value="1"/>
</dbReference>
<dbReference type="GO" id="GO:0016020">
    <property type="term" value="C:membrane"/>
    <property type="evidence" value="ECO:0007669"/>
    <property type="project" value="UniProtKB-SubCell"/>
</dbReference>
<gene>
    <name evidence="7" type="ORF">KME07_13605</name>
</gene>
<comment type="caution">
    <text evidence="7">The sequence shown here is derived from an EMBL/GenBank/DDBJ whole genome shotgun (WGS) entry which is preliminary data.</text>
</comment>
<dbReference type="AlphaFoldDB" id="A0A951U5B3"/>
<evidence type="ECO:0000313" key="8">
    <source>
        <dbReference type="Proteomes" id="UP000707356"/>
    </source>
</evidence>
<organism evidence="7 8">
    <name type="scientific">Pegethrix bostrychoides GSE-TBD4-15B</name>
    <dbReference type="NCBI Taxonomy" id="2839662"/>
    <lineage>
        <taxon>Bacteria</taxon>
        <taxon>Bacillati</taxon>
        <taxon>Cyanobacteriota</taxon>
        <taxon>Cyanophyceae</taxon>
        <taxon>Oculatellales</taxon>
        <taxon>Oculatellaceae</taxon>
        <taxon>Pegethrix</taxon>
    </lineage>
</organism>
<evidence type="ECO:0000256" key="3">
    <source>
        <dbReference type="ARBA" id="ARBA00022989"/>
    </source>
</evidence>
<dbReference type="EMBL" id="JAHHHV010000068">
    <property type="protein sequence ID" value="MBW4466455.1"/>
    <property type="molecule type" value="Genomic_DNA"/>
</dbReference>
<feature type="transmembrane region" description="Helical" evidence="6">
    <location>
        <begin position="21"/>
        <end position="42"/>
    </location>
</feature>
<feature type="compositionally biased region" description="Basic and acidic residues" evidence="5">
    <location>
        <begin position="1"/>
        <end position="17"/>
    </location>
</feature>
<protein>
    <submittedName>
        <fullName evidence="7">Neutral zinc metallopeptidase</fullName>
    </submittedName>
</protein>
<keyword evidence="4 6" id="KW-0472">Membrane</keyword>
<sequence>MRWDFGRRSQNVEDRRGRGGMGGTVIGGGIGTILLAIVVTLLGGDPSVILQQAASGGSGRQTDVTSPEAERQVEFTKVVLADTEDVWSEVFREEGIPYRKPTLVLFSGRDQSACGTADRAAGPFYCPLDEKVYLDLSFFRDLATEMQAPGDFAQAYVVAHEVGHHVQKQLGILDKVHGLQSRVSKTQSNQLSVRLELQADCFAGVWANRSQDRQNNLVLEQGDLEEGLRAASSVGDDRLQMQAQGYVVPESFNHGSSEQRMRWFRQGVKTGDPGQCDTFNASKL</sequence>
<dbReference type="InterPro" id="IPR007343">
    <property type="entry name" value="Uncharacterised_pept_Zn_put"/>
</dbReference>
<proteinExistence type="predicted"/>
<reference evidence="7" key="2">
    <citation type="journal article" date="2022" name="Microbiol. Resour. Announc.">
        <title>Metagenome Sequencing to Explore Phylogenomics of Terrestrial Cyanobacteria.</title>
        <authorList>
            <person name="Ward R.D."/>
            <person name="Stajich J.E."/>
            <person name="Johansen J.R."/>
            <person name="Huntemann M."/>
            <person name="Clum A."/>
            <person name="Foster B."/>
            <person name="Foster B."/>
            <person name="Roux S."/>
            <person name="Palaniappan K."/>
            <person name="Varghese N."/>
            <person name="Mukherjee S."/>
            <person name="Reddy T.B.K."/>
            <person name="Daum C."/>
            <person name="Copeland A."/>
            <person name="Chen I.A."/>
            <person name="Ivanova N.N."/>
            <person name="Kyrpides N.C."/>
            <person name="Shapiro N."/>
            <person name="Eloe-Fadrosh E.A."/>
            <person name="Pietrasiak N."/>
        </authorList>
    </citation>
    <scope>NUCLEOTIDE SEQUENCE</scope>
    <source>
        <strain evidence="7">GSE-TBD4-15B</strain>
    </source>
</reference>
<feature type="region of interest" description="Disordered" evidence="5">
    <location>
        <begin position="1"/>
        <end position="21"/>
    </location>
</feature>
<evidence type="ECO:0000256" key="4">
    <source>
        <dbReference type="ARBA" id="ARBA00023136"/>
    </source>
</evidence>
<accession>A0A951U5B3</accession>
<evidence type="ECO:0000256" key="2">
    <source>
        <dbReference type="ARBA" id="ARBA00022692"/>
    </source>
</evidence>
<reference evidence="7" key="1">
    <citation type="submission" date="2021-05" db="EMBL/GenBank/DDBJ databases">
        <authorList>
            <person name="Pietrasiak N."/>
            <person name="Ward R."/>
            <person name="Stajich J.E."/>
            <person name="Kurbessoian T."/>
        </authorList>
    </citation>
    <scope>NUCLEOTIDE SEQUENCE</scope>
    <source>
        <strain evidence="7">GSE-TBD4-15B</strain>
    </source>
</reference>
<evidence type="ECO:0000313" key="7">
    <source>
        <dbReference type="EMBL" id="MBW4466455.1"/>
    </source>
</evidence>
<evidence type="ECO:0000256" key="5">
    <source>
        <dbReference type="SAM" id="MobiDB-lite"/>
    </source>
</evidence>
<dbReference type="Proteomes" id="UP000707356">
    <property type="component" value="Unassembled WGS sequence"/>
</dbReference>
<evidence type="ECO:0000256" key="6">
    <source>
        <dbReference type="SAM" id="Phobius"/>
    </source>
</evidence>
<dbReference type="Pfam" id="PF04228">
    <property type="entry name" value="Zn_peptidase"/>
    <property type="match status" value="1"/>
</dbReference>
<name>A0A951U5B3_9CYAN</name>
<evidence type="ECO:0000256" key="1">
    <source>
        <dbReference type="ARBA" id="ARBA00004167"/>
    </source>
</evidence>
<keyword evidence="2 6" id="KW-0812">Transmembrane</keyword>
<keyword evidence="3 6" id="KW-1133">Transmembrane helix</keyword>
<dbReference type="PANTHER" id="PTHR30168:SF0">
    <property type="entry name" value="INNER MEMBRANE PROTEIN"/>
    <property type="match status" value="1"/>
</dbReference>